<dbReference type="RefSeq" id="WP_230730951.1">
    <property type="nucleotide sequence ID" value="NZ_JAJNDB010000001.1"/>
</dbReference>
<keyword evidence="1" id="KW-0378">Hydrolase</keyword>
<dbReference type="SUPFAM" id="SSF52980">
    <property type="entry name" value="Restriction endonuclease-like"/>
    <property type="match status" value="1"/>
</dbReference>
<evidence type="ECO:0000313" key="2">
    <source>
        <dbReference type="Proteomes" id="UP001199469"/>
    </source>
</evidence>
<accession>A0ABS8P4Z6</accession>
<dbReference type="EMBL" id="JAJNDB010000001">
    <property type="protein sequence ID" value="MCD2193189.1"/>
    <property type="molecule type" value="Genomic_DNA"/>
</dbReference>
<proteinExistence type="predicted"/>
<keyword evidence="1" id="KW-0540">Nuclease</keyword>
<dbReference type="InterPro" id="IPR011335">
    <property type="entry name" value="Restrct_endonuc-II-like"/>
</dbReference>
<protein>
    <submittedName>
        <fullName evidence="1">Restriction endonuclease</fullName>
    </submittedName>
</protein>
<organism evidence="1 2">
    <name type="scientific">Actinomycetospora endophytica</name>
    <dbReference type="NCBI Taxonomy" id="2291215"/>
    <lineage>
        <taxon>Bacteria</taxon>
        <taxon>Bacillati</taxon>
        <taxon>Actinomycetota</taxon>
        <taxon>Actinomycetes</taxon>
        <taxon>Pseudonocardiales</taxon>
        <taxon>Pseudonocardiaceae</taxon>
        <taxon>Actinomycetospora</taxon>
    </lineage>
</organism>
<keyword evidence="2" id="KW-1185">Reference proteome</keyword>
<dbReference type="GO" id="GO:0004519">
    <property type="term" value="F:endonuclease activity"/>
    <property type="evidence" value="ECO:0007669"/>
    <property type="project" value="UniProtKB-KW"/>
</dbReference>
<evidence type="ECO:0000313" key="1">
    <source>
        <dbReference type="EMBL" id="MCD2193189.1"/>
    </source>
</evidence>
<sequence length="264" mass="28579">MELTDSWSRAGGADPAAVPLARLAALGERYELRETRNAAAVLAATAPEEFAELCAVLDDFVLGTADLIEAGGNESRLAHRLNDDFRGRGWREGRVDTVVRSVLQVQPWAPAGERDVVERCNEVRNEGYKVDNVKGRVALDVEWNAKDGNLDRDIGAYRSLYDAGLIDGAVLLTRTHDDVRELARRLSRDAGHSDEQIRSRFSTSTTTHLGKLESRMTRGDAGGCPLLAVAVTARCWGLDDGEAAPVARVGTVAAEQPVLDGWSG</sequence>
<dbReference type="Pfam" id="PF09195">
    <property type="entry name" value="Endonuc-BglII"/>
    <property type="match status" value="1"/>
</dbReference>
<gene>
    <name evidence="1" type="ORF">LQ327_07290</name>
</gene>
<name>A0ABS8P4Z6_9PSEU</name>
<reference evidence="1 2" key="1">
    <citation type="submission" date="2021-11" db="EMBL/GenBank/DDBJ databases">
        <title>Draft genome sequence of Actinomycetospora sp. SF1 isolated from the rhizosphere soil.</title>
        <authorList>
            <person name="Duangmal K."/>
            <person name="Chantavorakit T."/>
        </authorList>
    </citation>
    <scope>NUCLEOTIDE SEQUENCE [LARGE SCALE GENOMIC DNA]</scope>
    <source>
        <strain evidence="1 2">TBRC 5722</strain>
    </source>
</reference>
<comment type="caution">
    <text evidence="1">The sequence shown here is derived from an EMBL/GenBank/DDBJ whole genome shotgun (WGS) entry which is preliminary data.</text>
</comment>
<dbReference type="InterPro" id="IPR015278">
    <property type="entry name" value="BglII-like"/>
</dbReference>
<keyword evidence="1" id="KW-0255">Endonuclease</keyword>
<dbReference type="Proteomes" id="UP001199469">
    <property type="component" value="Unassembled WGS sequence"/>
</dbReference>